<accession>A0A3M7RKU3</accession>
<dbReference type="Proteomes" id="UP000276133">
    <property type="component" value="Unassembled WGS sequence"/>
</dbReference>
<dbReference type="EMBL" id="REGN01003158">
    <property type="protein sequence ID" value="RNA24193.1"/>
    <property type="molecule type" value="Genomic_DNA"/>
</dbReference>
<reference evidence="1 2" key="1">
    <citation type="journal article" date="2018" name="Sci. Rep.">
        <title>Genomic signatures of local adaptation to the degree of environmental predictability in rotifers.</title>
        <authorList>
            <person name="Franch-Gras L."/>
            <person name="Hahn C."/>
            <person name="Garcia-Roger E.M."/>
            <person name="Carmona M.J."/>
            <person name="Serra M."/>
            <person name="Gomez A."/>
        </authorList>
    </citation>
    <scope>NUCLEOTIDE SEQUENCE [LARGE SCALE GENOMIC DNA]</scope>
    <source>
        <strain evidence="1">HYR1</strain>
    </source>
</reference>
<gene>
    <name evidence="1" type="ORF">BpHYR1_047926</name>
</gene>
<protein>
    <submittedName>
        <fullName evidence="1">Uncharacterized protein</fullName>
    </submittedName>
</protein>
<name>A0A3M7RKU3_BRAPC</name>
<dbReference type="AlphaFoldDB" id="A0A3M7RKU3"/>
<proteinExistence type="predicted"/>
<keyword evidence="2" id="KW-1185">Reference proteome</keyword>
<comment type="caution">
    <text evidence="1">The sequence shown here is derived from an EMBL/GenBank/DDBJ whole genome shotgun (WGS) entry which is preliminary data.</text>
</comment>
<evidence type="ECO:0000313" key="2">
    <source>
        <dbReference type="Proteomes" id="UP000276133"/>
    </source>
</evidence>
<sequence length="69" mass="7377">MAPGVTKLSSSFFFDPKVLAAATASIIMSLWCGEVTARPGISRAKQEIILARSSISCSSWSPERSLRSS</sequence>
<organism evidence="1 2">
    <name type="scientific">Brachionus plicatilis</name>
    <name type="common">Marine rotifer</name>
    <name type="synonym">Brachionus muelleri</name>
    <dbReference type="NCBI Taxonomy" id="10195"/>
    <lineage>
        <taxon>Eukaryota</taxon>
        <taxon>Metazoa</taxon>
        <taxon>Spiralia</taxon>
        <taxon>Gnathifera</taxon>
        <taxon>Rotifera</taxon>
        <taxon>Eurotatoria</taxon>
        <taxon>Monogononta</taxon>
        <taxon>Pseudotrocha</taxon>
        <taxon>Ploima</taxon>
        <taxon>Brachionidae</taxon>
        <taxon>Brachionus</taxon>
    </lineage>
</organism>
<evidence type="ECO:0000313" key="1">
    <source>
        <dbReference type="EMBL" id="RNA24193.1"/>
    </source>
</evidence>